<evidence type="ECO:0000313" key="4">
    <source>
        <dbReference type="Proteomes" id="UP000015102"/>
    </source>
</evidence>
<dbReference type="InterPro" id="IPR035985">
    <property type="entry name" value="Ubiquitin-activating_enz"/>
</dbReference>
<feature type="region of interest" description="Disordered" evidence="1">
    <location>
        <begin position="157"/>
        <end position="191"/>
    </location>
</feature>
<dbReference type="STRING" id="36166.T1H4C6"/>
<name>T1H4C6_MEGSC</name>
<evidence type="ECO:0000259" key="2">
    <source>
        <dbReference type="Pfam" id="PF14732"/>
    </source>
</evidence>
<feature type="compositionally biased region" description="Low complexity" evidence="1">
    <location>
        <begin position="161"/>
        <end position="173"/>
    </location>
</feature>
<dbReference type="InterPro" id="IPR028077">
    <property type="entry name" value="UAE_UbL_dom"/>
</dbReference>
<dbReference type="Gene3D" id="3.40.50.720">
    <property type="entry name" value="NAD(P)-binding Rossmann-like Domain"/>
    <property type="match status" value="1"/>
</dbReference>
<dbReference type="EMBL" id="CAQQ02032345">
    <property type="status" value="NOT_ANNOTATED_CDS"/>
    <property type="molecule type" value="Genomic_DNA"/>
</dbReference>
<evidence type="ECO:0000313" key="3">
    <source>
        <dbReference type="EnsemblMetazoa" id="MESCA011135-PA"/>
    </source>
</evidence>
<dbReference type="AlphaFoldDB" id="T1H4C6"/>
<sequence>MAGNIIPAIATTNAITAGVVVMHAFKALAGEYEKCKSVYMRNTLNPQNYLLAPEKMIQPPNPKCYVCAPKPQVCLQVDTSKLTVKELRDDVLIKTLNMIDPDVMLESKGIIVISSEEGETDCNNNKKLDELYIKQRVEVQDADEEDDDDLLLIEDDETEDATAAAPSTSNATNLKRKPADNVAGEGCSKKAKIDDSDDDLIMIEEDD</sequence>
<organism evidence="3 4">
    <name type="scientific">Megaselia scalaris</name>
    <name type="common">Humpbacked fly</name>
    <name type="synonym">Phora scalaris</name>
    <dbReference type="NCBI Taxonomy" id="36166"/>
    <lineage>
        <taxon>Eukaryota</taxon>
        <taxon>Metazoa</taxon>
        <taxon>Ecdysozoa</taxon>
        <taxon>Arthropoda</taxon>
        <taxon>Hexapoda</taxon>
        <taxon>Insecta</taxon>
        <taxon>Pterygota</taxon>
        <taxon>Neoptera</taxon>
        <taxon>Endopterygota</taxon>
        <taxon>Diptera</taxon>
        <taxon>Brachycera</taxon>
        <taxon>Muscomorpha</taxon>
        <taxon>Platypezoidea</taxon>
        <taxon>Phoridae</taxon>
        <taxon>Megaseliini</taxon>
        <taxon>Megaselia</taxon>
    </lineage>
</organism>
<dbReference type="EnsemblMetazoa" id="MESCA011135-RA">
    <property type="protein sequence ID" value="MESCA011135-PA"/>
    <property type="gene ID" value="MESCA011135"/>
</dbReference>
<dbReference type="HOGENOM" id="CLU_1327719_0_0_1"/>
<feature type="domain" description="Ubiquitin/SUMO-activating enzyme ubiquitin-like" evidence="2">
    <location>
        <begin position="75"/>
        <end position="153"/>
    </location>
</feature>
<reference evidence="4" key="1">
    <citation type="submission" date="2013-02" db="EMBL/GenBank/DDBJ databases">
        <authorList>
            <person name="Hughes D."/>
        </authorList>
    </citation>
    <scope>NUCLEOTIDE SEQUENCE</scope>
    <source>
        <strain>Durham</strain>
        <strain evidence="4">NC isolate 2 -- Noor lab</strain>
    </source>
</reference>
<reference evidence="3" key="2">
    <citation type="submission" date="2015-06" db="UniProtKB">
        <authorList>
            <consortium name="EnsemblMetazoa"/>
        </authorList>
    </citation>
    <scope>IDENTIFICATION</scope>
</reference>
<dbReference type="SUPFAM" id="SSF69572">
    <property type="entry name" value="Activating enzymes of the ubiquitin-like proteins"/>
    <property type="match status" value="1"/>
</dbReference>
<keyword evidence="4" id="KW-1185">Reference proteome</keyword>
<accession>T1H4C6</accession>
<dbReference type="Gene3D" id="3.10.290.20">
    <property type="entry name" value="Ubiquitin-like 2 activating enzyme e1b. Chain: B, domain 3"/>
    <property type="match status" value="1"/>
</dbReference>
<dbReference type="OMA" id="AGEYEKC"/>
<dbReference type="Pfam" id="PF14732">
    <property type="entry name" value="UAE_UbL"/>
    <property type="match status" value="1"/>
</dbReference>
<dbReference type="GO" id="GO:0008641">
    <property type="term" value="F:ubiquitin-like modifier activating enzyme activity"/>
    <property type="evidence" value="ECO:0007669"/>
    <property type="project" value="InterPro"/>
</dbReference>
<dbReference type="EMBL" id="CAQQ02032344">
    <property type="status" value="NOT_ANNOTATED_CDS"/>
    <property type="molecule type" value="Genomic_DNA"/>
</dbReference>
<dbReference type="Proteomes" id="UP000015102">
    <property type="component" value="Unassembled WGS sequence"/>
</dbReference>
<protein>
    <recommendedName>
        <fullName evidence="2">Ubiquitin/SUMO-activating enzyme ubiquitin-like domain-containing protein</fullName>
    </recommendedName>
</protein>
<evidence type="ECO:0000256" key="1">
    <source>
        <dbReference type="SAM" id="MobiDB-lite"/>
    </source>
</evidence>
<proteinExistence type="predicted"/>